<dbReference type="Proteomes" id="UP000320913">
    <property type="component" value="Unassembled WGS sequence"/>
</dbReference>
<keyword evidence="4 11" id="KW-0347">Helicase</keyword>
<dbReference type="InterPro" id="IPR014016">
    <property type="entry name" value="UvrD-like_ATP-bd"/>
</dbReference>
<proteinExistence type="inferred from homology"/>
<evidence type="ECO:0000256" key="4">
    <source>
        <dbReference type="ARBA" id="ARBA00022806"/>
    </source>
</evidence>
<comment type="catalytic activity">
    <reaction evidence="10">
        <text>ATP + H2O = ADP + phosphate + H(+)</text>
        <dbReference type="Rhea" id="RHEA:13065"/>
        <dbReference type="ChEBI" id="CHEBI:15377"/>
        <dbReference type="ChEBI" id="CHEBI:15378"/>
        <dbReference type="ChEBI" id="CHEBI:30616"/>
        <dbReference type="ChEBI" id="CHEBI:43474"/>
        <dbReference type="ChEBI" id="CHEBI:456216"/>
        <dbReference type="EC" id="5.6.2.4"/>
    </reaction>
</comment>
<dbReference type="InterPro" id="IPR000212">
    <property type="entry name" value="DNA_helicase_UvrD/REP"/>
</dbReference>
<keyword evidence="7" id="KW-0413">Isomerase</keyword>
<protein>
    <recommendedName>
        <fullName evidence="9">DNA 3'-5' helicase</fullName>
        <ecNumber evidence="9">5.6.2.4</ecNumber>
    </recommendedName>
</protein>
<reference evidence="15 16" key="1">
    <citation type="journal article" date="2019" name="Nat. Microbiol.">
        <title>Mediterranean grassland soil C-N compound turnover is dependent on rainfall and depth, and is mediated by genomically divergent microorganisms.</title>
        <authorList>
            <person name="Diamond S."/>
            <person name="Andeer P.F."/>
            <person name="Li Z."/>
            <person name="Crits-Christoph A."/>
            <person name="Burstein D."/>
            <person name="Anantharaman K."/>
            <person name="Lane K.R."/>
            <person name="Thomas B.C."/>
            <person name="Pan C."/>
            <person name="Northen T.R."/>
            <person name="Banfield J.F."/>
        </authorList>
    </citation>
    <scope>NUCLEOTIDE SEQUENCE [LARGE SCALE GENOMIC DNA]</scope>
    <source>
        <strain evidence="15">WS_5</strain>
    </source>
</reference>
<feature type="region of interest" description="Disordered" evidence="12">
    <location>
        <begin position="642"/>
        <end position="669"/>
    </location>
</feature>
<dbReference type="AlphaFoldDB" id="A0A538TCT0"/>
<gene>
    <name evidence="15" type="ORF">E6K75_01290</name>
</gene>
<evidence type="ECO:0000256" key="2">
    <source>
        <dbReference type="ARBA" id="ARBA00022741"/>
    </source>
</evidence>
<feature type="binding site" evidence="11">
    <location>
        <begin position="22"/>
        <end position="29"/>
    </location>
    <ligand>
        <name>ATP</name>
        <dbReference type="ChEBI" id="CHEBI:30616"/>
    </ligand>
</feature>
<name>A0A538TCT0_UNCEI</name>
<keyword evidence="5 11" id="KW-0067">ATP-binding</keyword>
<evidence type="ECO:0000256" key="6">
    <source>
        <dbReference type="ARBA" id="ARBA00023125"/>
    </source>
</evidence>
<evidence type="ECO:0000256" key="7">
    <source>
        <dbReference type="ARBA" id="ARBA00023235"/>
    </source>
</evidence>
<dbReference type="Pfam" id="PF21196">
    <property type="entry name" value="PcrA_UvrD_tudor"/>
    <property type="match status" value="1"/>
</dbReference>
<dbReference type="GO" id="GO:0003677">
    <property type="term" value="F:DNA binding"/>
    <property type="evidence" value="ECO:0007669"/>
    <property type="project" value="UniProtKB-KW"/>
</dbReference>
<dbReference type="InterPro" id="IPR013986">
    <property type="entry name" value="DExx_box_DNA_helicase_dom_sf"/>
</dbReference>
<dbReference type="CDD" id="cd17932">
    <property type="entry name" value="DEXQc_UvrD"/>
    <property type="match status" value="1"/>
</dbReference>
<keyword evidence="2 11" id="KW-0547">Nucleotide-binding</keyword>
<comment type="similarity">
    <text evidence="1">Belongs to the helicase family. UvrD subfamily.</text>
</comment>
<dbReference type="InterPro" id="IPR014017">
    <property type="entry name" value="DNA_helicase_UvrD-like_C"/>
</dbReference>
<dbReference type="GO" id="GO:0005524">
    <property type="term" value="F:ATP binding"/>
    <property type="evidence" value="ECO:0007669"/>
    <property type="project" value="UniProtKB-UniRule"/>
</dbReference>
<dbReference type="Gene3D" id="1.10.486.10">
    <property type="entry name" value="PCRA, domain 4"/>
    <property type="match status" value="1"/>
</dbReference>
<feature type="domain" description="UvrD-like helicase ATP-binding" evidence="13">
    <location>
        <begin position="1"/>
        <end position="280"/>
    </location>
</feature>
<dbReference type="PROSITE" id="PS51198">
    <property type="entry name" value="UVRD_HELICASE_ATP_BIND"/>
    <property type="match status" value="1"/>
</dbReference>
<dbReference type="GO" id="GO:0016887">
    <property type="term" value="F:ATP hydrolysis activity"/>
    <property type="evidence" value="ECO:0007669"/>
    <property type="project" value="RHEA"/>
</dbReference>
<dbReference type="PANTHER" id="PTHR11070:SF2">
    <property type="entry name" value="ATP-DEPENDENT DNA HELICASE SRS2"/>
    <property type="match status" value="1"/>
</dbReference>
<dbReference type="PROSITE" id="PS51217">
    <property type="entry name" value="UVRD_HELICASE_CTER"/>
    <property type="match status" value="1"/>
</dbReference>
<accession>A0A538TCT0</accession>
<dbReference type="Gene3D" id="1.10.10.160">
    <property type="match status" value="1"/>
</dbReference>
<dbReference type="EC" id="5.6.2.4" evidence="9"/>
<evidence type="ECO:0000313" key="15">
    <source>
        <dbReference type="EMBL" id="TMQ61449.1"/>
    </source>
</evidence>
<comment type="caution">
    <text evidence="15">The sequence shown here is derived from an EMBL/GenBank/DDBJ whole genome shotgun (WGS) entry which is preliminary data.</text>
</comment>
<evidence type="ECO:0000256" key="1">
    <source>
        <dbReference type="ARBA" id="ARBA00009922"/>
    </source>
</evidence>
<evidence type="ECO:0000256" key="11">
    <source>
        <dbReference type="PROSITE-ProRule" id="PRU00560"/>
    </source>
</evidence>
<keyword evidence="3 11" id="KW-0378">Hydrolase</keyword>
<evidence type="ECO:0000256" key="3">
    <source>
        <dbReference type="ARBA" id="ARBA00022801"/>
    </source>
</evidence>
<dbReference type="Pfam" id="PF13361">
    <property type="entry name" value="UvrD_C"/>
    <property type="match status" value="2"/>
</dbReference>
<dbReference type="CDD" id="cd18807">
    <property type="entry name" value="SF1_C_UvrD"/>
    <property type="match status" value="1"/>
</dbReference>
<dbReference type="Pfam" id="PF00580">
    <property type="entry name" value="UvrD-helicase"/>
    <property type="match status" value="1"/>
</dbReference>
<evidence type="ECO:0000259" key="14">
    <source>
        <dbReference type="PROSITE" id="PS51217"/>
    </source>
</evidence>
<comment type="catalytic activity">
    <reaction evidence="8">
        <text>Couples ATP hydrolysis with the unwinding of duplex DNA by translocating in the 3'-5' direction.</text>
        <dbReference type="EC" id="5.6.2.4"/>
    </reaction>
</comment>
<evidence type="ECO:0000313" key="16">
    <source>
        <dbReference type="Proteomes" id="UP000320913"/>
    </source>
</evidence>
<feature type="domain" description="UvrD-like helicase C-terminal" evidence="14">
    <location>
        <begin position="281"/>
        <end position="555"/>
    </location>
</feature>
<dbReference type="PANTHER" id="PTHR11070">
    <property type="entry name" value="UVRD / RECB / PCRA DNA HELICASE FAMILY MEMBER"/>
    <property type="match status" value="1"/>
</dbReference>
<dbReference type="Gene3D" id="3.40.50.300">
    <property type="entry name" value="P-loop containing nucleotide triphosphate hydrolases"/>
    <property type="match status" value="2"/>
</dbReference>
<dbReference type="GO" id="GO:0043138">
    <property type="term" value="F:3'-5' DNA helicase activity"/>
    <property type="evidence" value="ECO:0007669"/>
    <property type="project" value="UniProtKB-EC"/>
</dbReference>
<evidence type="ECO:0000256" key="9">
    <source>
        <dbReference type="ARBA" id="ARBA00034808"/>
    </source>
</evidence>
<dbReference type="EMBL" id="VBOV01000030">
    <property type="protein sequence ID" value="TMQ61449.1"/>
    <property type="molecule type" value="Genomic_DNA"/>
</dbReference>
<dbReference type="InterPro" id="IPR027417">
    <property type="entry name" value="P-loop_NTPase"/>
</dbReference>
<sequence length="717" mass="80293">MDLNSVQRQAVEHPGGPLLILAGAGSGKTRVLTGRIAHLVRERGIPQGSILAFTFTNKAAREMRARAQALLGREDLGVWLGTFHATCVRILRRHAELLGYPKNFVIYDTDDQRSILRELLKGVGPQDESLTPAAAGSRISKLKNEGIGPEEYQKTAFTSVDRRLVQVYEGYQKALRARGAMYFDDLLGHTVRLFELDEEIHRAYATRFLHVLVDEYQDTNGIQFRLIESLSRTHRNLTVVGDDDQSIYGWRGADVGNILSFEKSFPEATVLRLTQNYRSTQTILRAANGVVKHNTARKEKELWTENAVGERLRVHLAEDEEAEGERMVSLLLETRRTQDLHNRDFVVLYRTNAQSRAVENALRRSGIPYQLTGGISFYERREVKDVMAYARALVQPRDSVAWYRILNVPPRGIGRTTLDRLQSFAEARGLTVPEALEHPELGAAVAGPGTRKLQEFARLFVSLRPLASLSPPAFLTELIAKIRYREYLLEENPAEAAERIENVDELIAGAESYLRRAEDPTVEGFLAEVALLTDVDLWNDEDDTVNLMTIHSAKGLEFPYVFVVGLEEGLLPHSSSMDDPAQLEEERRLFYVALTRAQQRVHLFHASFRRTWNPAGGGSSRFLHEIPEDCIEWDGEPWAAAPKPVSRKWRGGSEQGARAARGGGPSPIGVRVTHPQFGEGIVVACEGHGERAKLTVDFRRAGTKKILAAFAELSHAD</sequence>
<dbReference type="GO" id="GO:0005829">
    <property type="term" value="C:cytosol"/>
    <property type="evidence" value="ECO:0007669"/>
    <property type="project" value="TreeGrafter"/>
</dbReference>
<evidence type="ECO:0000256" key="12">
    <source>
        <dbReference type="SAM" id="MobiDB-lite"/>
    </source>
</evidence>
<evidence type="ECO:0000256" key="8">
    <source>
        <dbReference type="ARBA" id="ARBA00034617"/>
    </source>
</evidence>
<dbReference type="SUPFAM" id="SSF52540">
    <property type="entry name" value="P-loop containing nucleoside triphosphate hydrolases"/>
    <property type="match status" value="1"/>
</dbReference>
<evidence type="ECO:0000256" key="10">
    <source>
        <dbReference type="ARBA" id="ARBA00048988"/>
    </source>
</evidence>
<evidence type="ECO:0000256" key="5">
    <source>
        <dbReference type="ARBA" id="ARBA00022840"/>
    </source>
</evidence>
<evidence type="ECO:0000259" key="13">
    <source>
        <dbReference type="PROSITE" id="PS51198"/>
    </source>
</evidence>
<keyword evidence="6" id="KW-0238">DNA-binding</keyword>
<dbReference type="GO" id="GO:0000725">
    <property type="term" value="P:recombinational repair"/>
    <property type="evidence" value="ECO:0007669"/>
    <property type="project" value="TreeGrafter"/>
</dbReference>
<organism evidence="15 16">
    <name type="scientific">Eiseniibacteriota bacterium</name>
    <dbReference type="NCBI Taxonomy" id="2212470"/>
    <lineage>
        <taxon>Bacteria</taxon>
        <taxon>Candidatus Eiseniibacteriota</taxon>
    </lineage>
</organism>